<protein>
    <submittedName>
        <fullName evidence="2">Uncharacterized protein</fullName>
    </submittedName>
</protein>
<dbReference type="AlphaFoldDB" id="A0A2Z6NYD8"/>
<organism evidence="2 3">
    <name type="scientific">Trifolium subterraneum</name>
    <name type="common">Subterranean clover</name>
    <dbReference type="NCBI Taxonomy" id="3900"/>
    <lineage>
        <taxon>Eukaryota</taxon>
        <taxon>Viridiplantae</taxon>
        <taxon>Streptophyta</taxon>
        <taxon>Embryophyta</taxon>
        <taxon>Tracheophyta</taxon>
        <taxon>Spermatophyta</taxon>
        <taxon>Magnoliopsida</taxon>
        <taxon>eudicotyledons</taxon>
        <taxon>Gunneridae</taxon>
        <taxon>Pentapetalae</taxon>
        <taxon>rosids</taxon>
        <taxon>fabids</taxon>
        <taxon>Fabales</taxon>
        <taxon>Fabaceae</taxon>
        <taxon>Papilionoideae</taxon>
        <taxon>50 kb inversion clade</taxon>
        <taxon>NPAAA clade</taxon>
        <taxon>Hologalegina</taxon>
        <taxon>IRL clade</taxon>
        <taxon>Trifolieae</taxon>
        <taxon>Trifolium</taxon>
    </lineage>
</organism>
<keyword evidence="3" id="KW-1185">Reference proteome</keyword>
<feature type="region of interest" description="Disordered" evidence="1">
    <location>
        <begin position="414"/>
        <end position="444"/>
    </location>
</feature>
<proteinExistence type="predicted"/>
<evidence type="ECO:0000313" key="3">
    <source>
        <dbReference type="Proteomes" id="UP000242715"/>
    </source>
</evidence>
<evidence type="ECO:0000313" key="2">
    <source>
        <dbReference type="EMBL" id="GAU49211.1"/>
    </source>
</evidence>
<accession>A0A2Z6NYD8</accession>
<gene>
    <name evidence="2" type="ORF">TSUD_260620</name>
</gene>
<dbReference type="EMBL" id="DF974530">
    <property type="protein sequence ID" value="GAU49211.1"/>
    <property type="molecule type" value="Genomic_DNA"/>
</dbReference>
<evidence type="ECO:0000256" key="1">
    <source>
        <dbReference type="SAM" id="MobiDB-lite"/>
    </source>
</evidence>
<name>A0A2Z6NYD8_TRISU</name>
<feature type="compositionally biased region" description="Low complexity" evidence="1">
    <location>
        <begin position="414"/>
        <end position="439"/>
    </location>
</feature>
<sequence length="481" mass="50703">MAFNVPHLNADGFAQVLQPAARSQWTPAEDQLLVDGLNSYQHIVALTSKVQALKDDPRFSNGLVNRSVVALESRFQRLRQKNMLMVVPDGANLPHGIVPPPPGGGLIIVLPGFVLNQPQGPDLNVNGDEGPNENVNGAGNVGNHQLGPNENVNGAGNVGNHQLGDVNFNGVGPNGVGNAEEQFAERIANILVPRVAAVLVPQVVEGVLTGLRAFYLDIHSLYVFQVELQPFIECYVAAKLVMLDVVKMAFNVPHLNADGFAQVLQPAARSQWTPAEDQLLVDGLNSYQHIVALTSKVQALKDDPRFSNGLVNRSVVALESRFQRLRQKNMLMVVPDGANLPHGIVPPPPGGGLIIVPPGFVLNPPQGPDLNVNGDEGPNENVNGAGNVGNHQLGDVNFNGDEVPNQNVNGAGNVGNHQQGANGNVNGAGNAGNQQQSVGPNGVGNAEEQFAERIANLLVPRVAAVLVPQVVEGVLAGLRGA</sequence>
<reference evidence="3" key="1">
    <citation type="journal article" date="2017" name="Front. Plant Sci.">
        <title>Climate Clever Clovers: New Paradigm to Reduce the Environmental Footprint of Ruminants by Breeding Low Methanogenic Forages Utilizing Haplotype Variation.</title>
        <authorList>
            <person name="Kaur P."/>
            <person name="Appels R."/>
            <person name="Bayer P.E."/>
            <person name="Keeble-Gagnere G."/>
            <person name="Wang J."/>
            <person name="Hirakawa H."/>
            <person name="Shirasawa K."/>
            <person name="Vercoe P."/>
            <person name="Stefanova K."/>
            <person name="Durmic Z."/>
            <person name="Nichols P."/>
            <person name="Revell C."/>
            <person name="Isobe S.N."/>
            <person name="Edwards D."/>
            <person name="Erskine W."/>
        </authorList>
    </citation>
    <scope>NUCLEOTIDE SEQUENCE [LARGE SCALE GENOMIC DNA]</scope>
    <source>
        <strain evidence="3">cv. Daliak</strain>
    </source>
</reference>
<dbReference type="Proteomes" id="UP000242715">
    <property type="component" value="Unassembled WGS sequence"/>
</dbReference>